<gene>
    <name evidence="4" type="ORF">LDELB18P1_0908</name>
</gene>
<dbReference type="SUPFAM" id="SSF51905">
    <property type="entry name" value="FAD/NAD(P)-binding domain"/>
    <property type="match status" value="1"/>
</dbReference>
<dbReference type="RefSeq" id="WP_130137451.1">
    <property type="nucleotide sequence ID" value="NZ_SETJ01000037.1"/>
</dbReference>
<evidence type="ECO:0000313" key="5">
    <source>
        <dbReference type="Proteomes" id="UP000292818"/>
    </source>
</evidence>
<comment type="caution">
    <text evidence="4">The sequence shown here is derived from an EMBL/GenBank/DDBJ whole genome shotgun (WGS) entry which is preliminary data.</text>
</comment>
<accession>A0A4Q7DVY6</accession>
<proteinExistence type="predicted"/>
<dbReference type="EMBL" id="SETJ01000037">
    <property type="protein sequence ID" value="RZM16586.1"/>
    <property type="molecule type" value="Genomic_DNA"/>
</dbReference>
<keyword evidence="1" id="KW-0285">Flavoprotein</keyword>
<dbReference type="GO" id="GO:0016491">
    <property type="term" value="F:oxidoreductase activity"/>
    <property type="evidence" value="ECO:0007669"/>
    <property type="project" value="UniProtKB-KW"/>
</dbReference>
<dbReference type="Proteomes" id="UP000292818">
    <property type="component" value="Unassembled WGS sequence"/>
</dbReference>
<evidence type="ECO:0000259" key="3">
    <source>
        <dbReference type="Pfam" id="PF00890"/>
    </source>
</evidence>
<reference evidence="4 5" key="1">
    <citation type="submission" date="2019-01" db="EMBL/GenBank/DDBJ databases">
        <title>Colonization of the human gut by bovine bacteria present in Parmesan cheese.</title>
        <authorList>
            <person name="Lugli G.A."/>
            <person name="Milani C."/>
        </authorList>
    </citation>
    <scope>NUCLEOTIDE SEQUENCE [LARGE SCALE GENOMIC DNA]</scope>
    <source>
        <strain evidence="4 5">LDELB18P1</strain>
    </source>
</reference>
<dbReference type="InterPro" id="IPR003953">
    <property type="entry name" value="FAD-dep_OxRdtase_2_FAD-bd"/>
</dbReference>
<dbReference type="Pfam" id="PF00890">
    <property type="entry name" value="FAD_binding_2"/>
    <property type="match status" value="1"/>
</dbReference>
<evidence type="ECO:0000313" key="4">
    <source>
        <dbReference type="EMBL" id="RZM16586.1"/>
    </source>
</evidence>
<keyword evidence="2" id="KW-0560">Oxidoreductase</keyword>
<dbReference type="Gene3D" id="3.50.50.60">
    <property type="entry name" value="FAD/NAD(P)-binding domain"/>
    <property type="match status" value="1"/>
</dbReference>
<protein>
    <submittedName>
        <fullName evidence="4">FMN-binding protein</fullName>
    </submittedName>
</protein>
<feature type="domain" description="FAD-dependent oxidoreductase 2 FAD-binding" evidence="3">
    <location>
        <begin position="25"/>
        <end position="56"/>
    </location>
</feature>
<evidence type="ECO:0000256" key="1">
    <source>
        <dbReference type="ARBA" id="ARBA00022630"/>
    </source>
</evidence>
<name>A0A4Q7DVY6_9LACO</name>
<organism evidence="4 5">
    <name type="scientific">Lactobacillus delbrueckii</name>
    <dbReference type="NCBI Taxonomy" id="1584"/>
    <lineage>
        <taxon>Bacteria</taxon>
        <taxon>Bacillati</taxon>
        <taxon>Bacillota</taxon>
        <taxon>Bacilli</taxon>
        <taxon>Lactobacillales</taxon>
        <taxon>Lactobacillaceae</taxon>
        <taxon>Lactobacillus</taxon>
    </lineage>
</organism>
<dbReference type="AlphaFoldDB" id="A0A4Q7DVY6"/>
<dbReference type="InterPro" id="IPR036188">
    <property type="entry name" value="FAD/NAD-bd_sf"/>
</dbReference>
<sequence length="68" mass="7245">MTKLYDNVDHLDTNASAAYTVETGVLVVGAGNAGMEAAAAAKEAGANTILIEKEKTINLMMNNRFFPR</sequence>
<evidence type="ECO:0000256" key="2">
    <source>
        <dbReference type="ARBA" id="ARBA00023002"/>
    </source>
</evidence>